<dbReference type="InterPro" id="IPR000424">
    <property type="entry name" value="Primosome_PriB/ssb"/>
</dbReference>
<dbReference type="GO" id="GO:1990077">
    <property type="term" value="C:primosome complex"/>
    <property type="evidence" value="ECO:0007669"/>
    <property type="project" value="UniProtKB-UniRule"/>
</dbReference>
<protein>
    <recommendedName>
        <fullName evidence="4">Replication restart protein PriB</fullName>
    </recommendedName>
</protein>
<dbReference type="Pfam" id="PF22657">
    <property type="entry name" value="SSB_1"/>
    <property type="match status" value="1"/>
</dbReference>
<dbReference type="Gene3D" id="2.40.50.140">
    <property type="entry name" value="Nucleic acid-binding proteins"/>
    <property type="match status" value="1"/>
</dbReference>
<dbReference type="EMBL" id="SMBX01000004">
    <property type="protein sequence ID" value="TCU99189.1"/>
    <property type="molecule type" value="Genomic_DNA"/>
</dbReference>
<evidence type="ECO:0000256" key="3">
    <source>
        <dbReference type="ARBA" id="ARBA00023125"/>
    </source>
</evidence>
<keyword evidence="3 4" id="KW-0238">DNA-binding</keyword>
<keyword evidence="6" id="KW-1185">Reference proteome</keyword>
<comment type="similarity">
    <text evidence="4">Belongs to the PriB family.</text>
</comment>
<dbReference type="HAMAP" id="MF_00720">
    <property type="entry name" value="PriB"/>
    <property type="match status" value="1"/>
</dbReference>
<dbReference type="GO" id="GO:0003697">
    <property type="term" value="F:single-stranded DNA binding"/>
    <property type="evidence" value="ECO:0007669"/>
    <property type="project" value="UniProtKB-UniRule"/>
</dbReference>
<sequence length="110" mass="11445">MLRSGVNQVGITAVVLEVKPLRYTPAGLPAVEMLLEHESEVIEAGQARRVQLTIPAIALGDIALLLADTPLGAGLAIQGFIAQARKGSSKVVLHIQQANRSFPGAATAVV</sequence>
<comment type="subunit">
    <text evidence="4">Homodimer. Interacts with PriA and DnaT. Component of the replication restart primosome. Primosome assembly occurs via a 'hand-off' mechanism. PriA binds to replication forks, subsequently PriB then DnaT bind; DnaT then displaces ssDNA to generate the helicase loading substrate.</text>
</comment>
<dbReference type="NCBIfam" id="TIGR04418">
    <property type="entry name" value="PriB_gamma"/>
    <property type="match status" value="1"/>
</dbReference>
<keyword evidence="2 4" id="KW-0235">DNA replication</keyword>
<dbReference type="AlphaFoldDB" id="A0A4V2VRP8"/>
<organism evidence="5 6">
    <name type="scientific">Paracandidimonas soli</name>
    <dbReference type="NCBI Taxonomy" id="1917182"/>
    <lineage>
        <taxon>Bacteria</taxon>
        <taxon>Pseudomonadati</taxon>
        <taxon>Pseudomonadota</taxon>
        <taxon>Betaproteobacteria</taxon>
        <taxon>Burkholderiales</taxon>
        <taxon>Alcaligenaceae</taxon>
        <taxon>Paracandidimonas</taxon>
    </lineage>
</organism>
<evidence type="ECO:0000256" key="4">
    <source>
        <dbReference type="HAMAP-Rule" id="MF_00720"/>
    </source>
</evidence>
<dbReference type="InterPro" id="IPR023646">
    <property type="entry name" value="Prisomal_replication_PriB"/>
</dbReference>
<evidence type="ECO:0000256" key="1">
    <source>
        <dbReference type="ARBA" id="ARBA00022515"/>
    </source>
</evidence>
<comment type="function">
    <text evidence="4">Involved in the restart of stalled replication forks, which reloads the replicative helicase on sites other than the origin of replication; the PriA-PriB pathway is the major replication restart pathway. During primosome assembly it facilitates complex formation between PriA and DnaT on DNA; stabilizes PriA on DNA. Stimulates the DNA unwinding activity of PriA helicase.</text>
</comment>
<keyword evidence="1 4" id="KW-0639">Primosome</keyword>
<dbReference type="PROSITE" id="PS50935">
    <property type="entry name" value="SSB"/>
    <property type="match status" value="1"/>
</dbReference>
<dbReference type="PIRSF" id="PIRSF003135">
    <property type="entry name" value="Primosomal_n"/>
    <property type="match status" value="1"/>
</dbReference>
<evidence type="ECO:0000313" key="5">
    <source>
        <dbReference type="EMBL" id="TCU99189.1"/>
    </source>
</evidence>
<name>A0A4V2VRP8_9BURK</name>
<comment type="caution">
    <text evidence="5">The sequence shown here is derived from an EMBL/GenBank/DDBJ whole genome shotgun (WGS) entry which is preliminary data.</text>
</comment>
<dbReference type="GO" id="GO:0006269">
    <property type="term" value="P:DNA replication, synthesis of primer"/>
    <property type="evidence" value="ECO:0007669"/>
    <property type="project" value="UniProtKB-KW"/>
</dbReference>
<gene>
    <name evidence="4" type="primary">priB</name>
    <name evidence="5" type="ORF">EV686_104290</name>
</gene>
<accession>A0A4V2VRP8</accession>
<proteinExistence type="inferred from homology"/>
<evidence type="ECO:0000313" key="6">
    <source>
        <dbReference type="Proteomes" id="UP000294692"/>
    </source>
</evidence>
<dbReference type="SUPFAM" id="SSF50249">
    <property type="entry name" value="Nucleic acid-binding proteins"/>
    <property type="match status" value="1"/>
</dbReference>
<dbReference type="InterPro" id="IPR012340">
    <property type="entry name" value="NA-bd_OB-fold"/>
</dbReference>
<reference evidence="5 6" key="1">
    <citation type="submission" date="2019-03" db="EMBL/GenBank/DDBJ databases">
        <title>Genomic Encyclopedia of Type Strains, Phase IV (KMG-IV): sequencing the most valuable type-strain genomes for metagenomic binning, comparative biology and taxonomic classification.</title>
        <authorList>
            <person name="Goeker M."/>
        </authorList>
    </citation>
    <scope>NUCLEOTIDE SEQUENCE [LARGE SCALE GENOMIC DNA]</scope>
    <source>
        <strain evidence="5 6">DSM 100048</strain>
    </source>
</reference>
<evidence type="ECO:0000256" key="2">
    <source>
        <dbReference type="ARBA" id="ARBA00022705"/>
    </source>
</evidence>
<dbReference type="Proteomes" id="UP000294692">
    <property type="component" value="Unassembled WGS sequence"/>
</dbReference>